<evidence type="ECO:0000313" key="2">
    <source>
        <dbReference type="Proteomes" id="UP001477672"/>
    </source>
</evidence>
<proteinExistence type="predicted"/>
<protein>
    <submittedName>
        <fullName evidence="1">Uncharacterized protein</fullName>
    </submittedName>
</protein>
<dbReference type="Proteomes" id="UP001477672">
    <property type="component" value="Unassembled WGS sequence"/>
</dbReference>
<dbReference type="RefSeq" id="WP_349217049.1">
    <property type="nucleotide sequence ID" value="NZ_JBBMFA010000111.1"/>
</dbReference>
<sequence>MVAANSGRARIGTSLLAKLYLFTHVAGAVAAKCGLASGTPIVIGGDGVCAAVGVGSV</sequence>
<dbReference type="EMBL" id="JBBMFA010000111">
    <property type="protein sequence ID" value="MEQ2521591.1"/>
    <property type="molecule type" value="Genomic_DNA"/>
</dbReference>
<name>A0ABV1GIA3_9FIRM</name>
<organism evidence="1 2">
    <name type="scientific">Ruthenibacterium intestinale</name>
    <dbReference type="NCBI Taxonomy" id="3133163"/>
    <lineage>
        <taxon>Bacteria</taxon>
        <taxon>Bacillati</taxon>
        <taxon>Bacillota</taxon>
        <taxon>Clostridia</taxon>
        <taxon>Eubacteriales</taxon>
        <taxon>Oscillospiraceae</taxon>
        <taxon>Ruthenibacterium</taxon>
    </lineage>
</organism>
<comment type="caution">
    <text evidence="1">The sequence shown here is derived from an EMBL/GenBank/DDBJ whole genome shotgun (WGS) entry which is preliminary data.</text>
</comment>
<reference evidence="1 2" key="1">
    <citation type="submission" date="2024-03" db="EMBL/GenBank/DDBJ databases">
        <title>Human intestinal bacterial collection.</title>
        <authorList>
            <person name="Pauvert C."/>
            <person name="Hitch T.C.A."/>
            <person name="Clavel T."/>
        </authorList>
    </citation>
    <scope>NUCLEOTIDE SEQUENCE [LARGE SCALE GENOMIC DNA]</scope>
    <source>
        <strain evidence="1 2">CLA-JM-H11</strain>
    </source>
</reference>
<evidence type="ECO:0000313" key="1">
    <source>
        <dbReference type="EMBL" id="MEQ2521591.1"/>
    </source>
</evidence>
<keyword evidence="2" id="KW-1185">Reference proteome</keyword>
<accession>A0ABV1GIA3</accession>
<gene>
    <name evidence="1" type="ORF">WMO24_14315</name>
</gene>